<feature type="region of interest" description="Disordered" evidence="1">
    <location>
        <begin position="1"/>
        <end position="21"/>
    </location>
</feature>
<name>L9VCH9_HALVD</name>
<organism evidence="2 3">
    <name type="scientific">Haloferax volcanii (strain ATCC 29605 / DSM 3757 / JCM 8879 / NBRC 14742 / NCIMB 2012 / VKM B-1768 / DS2)</name>
    <name type="common">Halobacterium volcanii</name>
    <dbReference type="NCBI Taxonomy" id="309800"/>
    <lineage>
        <taxon>Archaea</taxon>
        <taxon>Methanobacteriati</taxon>
        <taxon>Methanobacteriota</taxon>
        <taxon>Stenosarchaea group</taxon>
        <taxon>Halobacteria</taxon>
        <taxon>Halobacteriales</taxon>
        <taxon>Haloferacaceae</taxon>
        <taxon>Haloferax</taxon>
    </lineage>
</organism>
<reference evidence="2 3" key="2">
    <citation type="journal article" date="2014" name="PLoS Genet.">
        <title>Phylogenetically driven sequencing of extremely halophilic archaea reveals strategies for static and dynamic osmo-response.</title>
        <authorList>
            <person name="Becker E.A."/>
            <person name="Seitzer P.M."/>
            <person name="Tritt A."/>
            <person name="Larsen D."/>
            <person name="Krusor M."/>
            <person name="Yao A.I."/>
            <person name="Wu D."/>
            <person name="Madern D."/>
            <person name="Eisen J.A."/>
            <person name="Darling A.E."/>
            <person name="Facciotti M.T."/>
        </authorList>
    </citation>
    <scope>NUCLEOTIDE SEQUENCE [LARGE SCALE GENOMIC DNA]</scope>
    <source>
        <strain evidence="3">ATCC 29605 / DSM 3757 / JCM 8879 / NBRC 14742 / NCIMB 2012 / VKM B-1768 / DS2</strain>
    </source>
</reference>
<dbReference type="PATRIC" id="fig|309800.29.peg.888"/>
<dbReference type="EMBL" id="AOHU01000036">
    <property type="protein sequence ID" value="ELY34754.1"/>
    <property type="molecule type" value="Genomic_DNA"/>
</dbReference>
<evidence type="ECO:0000313" key="2">
    <source>
        <dbReference type="EMBL" id="ELY34754.1"/>
    </source>
</evidence>
<comment type="caution">
    <text evidence="2">The sequence shown here is derived from an EMBL/GenBank/DDBJ whole genome shotgun (WGS) entry which is preliminary data.</text>
</comment>
<proteinExistence type="predicted"/>
<dbReference type="Proteomes" id="UP000011532">
    <property type="component" value="Unassembled WGS sequence"/>
</dbReference>
<dbReference type="AlphaFoldDB" id="L9VCH9"/>
<evidence type="ECO:0000256" key="1">
    <source>
        <dbReference type="SAM" id="MobiDB-lite"/>
    </source>
</evidence>
<evidence type="ECO:0000313" key="3">
    <source>
        <dbReference type="Proteomes" id="UP000011532"/>
    </source>
</evidence>
<accession>L9VCH9</accession>
<gene>
    <name evidence="2" type="ORF">C498_04570</name>
</gene>
<reference evidence="3" key="1">
    <citation type="submission" date="2012-11" db="EMBL/GenBank/DDBJ databases">
        <authorList>
            <person name="Becker E.A."/>
            <person name="Seitzer P."/>
            <person name="Tritt A."/>
            <person name="Larsen D."/>
            <person name="Yao A."/>
            <person name="Wu D."/>
            <person name="Darling A."/>
            <person name="Eisen J.A."/>
            <person name="Facciotti M.T."/>
        </authorList>
    </citation>
    <scope>NUCLEOTIDE SEQUENCE [LARGE SCALE GENOMIC DNA]</scope>
    <source>
        <strain evidence="3">ATCC 29605 / DSM 3757 / JCM 8879 / NBRC 14742 / NCIMB 2012 / VKM B-1768 / DS2</strain>
    </source>
</reference>
<protein>
    <submittedName>
        <fullName evidence="2">Uncharacterized protein</fullName>
    </submittedName>
</protein>
<sequence>MSIYPKVSGGVADRGNATESATAATRDLFLGRRIR</sequence>